<keyword evidence="3" id="KW-1185">Reference proteome</keyword>
<reference evidence="2 3" key="1">
    <citation type="journal article" date="2018" name="PLoS ONE">
        <title>The draft genome of Kipferlia bialata reveals reductive genome evolution in fornicate parasites.</title>
        <authorList>
            <person name="Tanifuji G."/>
            <person name="Takabayashi S."/>
            <person name="Kume K."/>
            <person name="Takagi M."/>
            <person name="Nakayama T."/>
            <person name="Kamikawa R."/>
            <person name="Inagaki Y."/>
            <person name="Hashimoto T."/>
        </authorList>
    </citation>
    <scope>NUCLEOTIDE SEQUENCE [LARGE SCALE GENOMIC DNA]</scope>
    <source>
        <strain evidence="2">NY0173</strain>
    </source>
</reference>
<dbReference type="Proteomes" id="UP000265618">
    <property type="component" value="Unassembled WGS sequence"/>
</dbReference>
<proteinExistence type="predicted"/>
<evidence type="ECO:0000313" key="2">
    <source>
        <dbReference type="EMBL" id="GIQ91706.1"/>
    </source>
</evidence>
<dbReference type="AlphaFoldDB" id="A0A9K3GRD5"/>
<comment type="caution">
    <text evidence="2">The sequence shown here is derived from an EMBL/GenBank/DDBJ whole genome shotgun (WGS) entry which is preliminary data.</text>
</comment>
<evidence type="ECO:0000313" key="3">
    <source>
        <dbReference type="Proteomes" id="UP000265618"/>
    </source>
</evidence>
<accession>A0A9K3GRD5</accession>
<name>A0A9K3GRD5_9EUKA</name>
<feature type="non-terminal residue" evidence="2">
    <location>
        <position position="1"/>
    </location>
</feature>
<feature type="region of interest" description="Disordered" evidence="1">
    <location>
        <begin position="25"/>
        <end position="45"/>
    </location>
</feature>
<protein>
    <submittedName>
        <fullName evidence="2">Uncharacterized protein</fullName>
    </submittedName>
</protein>
<gene>
    <name evidence="2" type="ORF">KIPB_015079</name>
</gene>
<organism evidence="2 3">
    <name type="scientific">Kipferlia bialata</name>
    <dbReference type="NCBI Taxonomy" id="797122"/>
    <lineage>
        <taxon>Eukaryota</taxon>
        <taxon>Metamonada</taxon>
        <taxon>Carpediemonas-like organisms</taxon>
        <taxon>Kipferlia</taxon>
    </lineage>
</organism>
<dbReference type="EMBL" id="BDIP01008191">
    <property type="protein sequence ID" value="GIQ91706.1"/>
    <property type="molecule type" value="Genomic_DNA"/>
</dbReference>
<sequence>MAGTYMAGAPGEEKVTLQDRQLYLVSGRQHSHDAMGPTPMPEGSV</sequence>
<evidence type="ECO:0000256" key="1">
    <source>
        <dbReference type="SAM" id="MobiDB-lite"/>
    </source>
</evidence>